<dbReference type="PANTHER" id="PTHR14428:SF5">
    <property type="entry name" value="NUCLEOLAR COMPLEX PROTEIN 3 HOMOLOG"/>
    <property type="match status" value="1"/>
</dbReference>
<dbReference type="PANTHER" id="PTHR14428">
    <property type="entry name" value="NUCLEOLAR COMPLEX PROTEIN 3"/>
    <property type="match status" value="1"/>
</dbReference>
<evidence type="ECO:0000259" key="1">
    <source>
        <dbReference type="Pfam" id="PF07540"/>
    </source>
</evidence>
<dbReference type="OrthoDB" id="10263597at2759"/>
<dbReference type="InterPro" id="IPR011501">
    <property type="entry name" value="Noc3_N"/>
</dbReference>
<feature type="domain" description="Nucleolar complex-associated protein 3 N-terminal" evidence="1">
    <location>
        <begin position="32"/>
        <end position="124"/>
    </location>
</feature>
<organism evidence="2 3">
    <name type="scientific">Oryctes borbonicus</name>
    <dbReference type="NCBI Taxonomy" id="1629725"/>
    <lineage>
        <taxon>Eukaryota</taxon>
        <taxon>Metazoa</taxon>
        <taxon>Ecdysozoa</taxon>
        <taxon>Arthropoda</taxon>
        <taxon>Hexapoda</taxon>
        <taxon>Insecta</taxon>
        <taxon>Pterygota</taxon>
        <taxon>Neoptera</taxon>
        <taxon>Endopterygota</taxon>
        <taxon>Coleoptera</taxon>
        <taxon>Polyphaga</taxon>
        <taxon>Scarabaeiformia</taxon>
        <taxon>Scarabaeidae</taxon>
        <taxon>Dynastinae</taxon>
        <taxon>Oryctes</taxon>
    </lineage>
</organism>
<reference evidence="2 3" key="1">
    <citation type="submission" date="2015-09" db="EMBL/GenBank/DDBJ databases">
        <title>Draft genome of the scarab beetle Oryctes borbonicus.</title>
        <authorList>
            <person name="Meyer J.M."/>
            <person name="Markov G.V."/>
            <person name="Baskaran P."/>
            <person name="Herrmann M."/>
            <person name="Sommer R.J."/>
            <person name="Roedelsperger C."/>
        </authorList>
    </citation>
    <scope>NUCLEOTIDE SEQUENCE [LARGE SCALE GENOMIC DNA]</scope>
    <source>
        <strain evidence="2">OB123</strain>
        <tissue evidence="2">Whole animal</tissue>
    </source>
</reference>
<dbReference type="GO" id="GO:0006270">
    <property type="term" value="P:DNA replication initiation"/>
    <property type="evidence" value="ECO:0007669"/>
    <property type="project" value="TreeGrafter"/>
</dbReference>
<name>A0A0T6BGN3_9SCAR</name>
<dbReference type="InterPro" id="IPR016903">
    <property type="entry name" value="Nucleolar_cplx-assoc_3"/>
</dbReference>
<protein>
    <recommendedName>
        <fullName evidence="1">Nucleolar complex-associated protein 3 N-terminal domain-containing protein</fullName>
    </recommendedName>
</protein>
<dbReference type="Pfam" id="PF07540">
    <property type="entry name" value="NOC3p"/>
    <property type="match status" value="1"/>
</dbReference>
<proteinExistence type="predicted"/>
<feature type="non-terminal residue" evidence="2">
    <location>
        <position position="148"/>
    </location>
</feature>
<evidence type="ECO:0000313" key="2">
    <source>
        <dbReference type="EMBL" id="KRT86468.1"/>
    </source>
</evidence>
<accession>A0A0T6BGN3</accession>
<dbReference type="AlphaFoldDB" id="A0A0T6BGN3"/>
<feature type="non-terminal residue" evidence="2">
    <location>
        <position position="1"/>
    </location>
</feature>
<evidence type="ECO:0000313" key="3">
    <source>
        <dbReference type="Proteomes" id="UP000051574"/>
    </source>
</evidence>
<dbReference type="Proteomes" id="UP000051574">
    <property type="component" value="Unassembled WGS sequence"/>
</dbReference>
<dbReference type="GO" id="GO:0005730">
    <property type="term" value="C:nucleolus"/>
    <property type="evidence" value="ECO:0007669"/>
    <property type="project" value="TreeGrafter"/>
</dbReference>
<gene>
    <name evidence="2" type="ORF">AMK59_2643</name>
</gene>
<keyword evidence="3" id="KW-1185">Reference proteome</keyword>
<dbReference type="EMBL" id="LJIG01000472">
    <property type="protein sequence ID" value="KRT86468.1"/>
    <property type="molecule type" value="Genomic_DNA"/>
</dbReference>
<comment type="caution">
    <text evidence="2">The sequence shown here is derived from an EMBL/GenBank/DDBJ whole genome shotgun (WGS) entry which is preliminary data.</text>
</comment>
<dbReference type="GO" id="GO:0003682">
    <property type="term" value="F:chromatin binding"/>
    <property type="evidence" value="ECO:0007669"/>
    <property type="project" value="TreeGrafter"/>
</dbReference>
<sequence length="148" mass="17193">DDEYVLDDDTGSTMPQSTADLLARYVESLRNKKVHIGYLCSSLLENPEERIGNFKVLFKIFDDETVNASLSIKKLIIISLLEVFKDILPSYQIKFQDNKSVKLKKDTLKLQKYEESLLQYYKKYLQKLEKLISVLFSKKSALKNQSMV</sequence>